<evidence type="ECO:0000313" key="1">
    <source>
        <dbReference type="EMBL" id="RMC34213.1"/>
    </source>
</evidence>
<name>A0A3M0MAI4_9RHOB</name>
<reference evidence="1 2" key="1">
    <citation type="submission" date="2018-07" db="EMBL/GenBank/DDBJ databases">
        <authorList>
            <person name="Zhang Y."/>
            <person name="Wang L."/>
            <person name="Ma S."/>
        </authorList>
    </citation>
    <scope>NUCLEOTIDE SEQUENCE [LARGE SCALE GENOMIC DNA]</scope>
    <source>
        <strain evidence="1 2">4-2</strain>
    </source>
</reference>
<comment type="caution">
    <text evidence="1">The sequence shown here is derived from an EMBL/GenBank/DDBJ whole genome shotgun (WGS) entry which is preliminary data.</text>
</comment>
<organism evidence="1 2">
    <name type="scientific">Paracoccus alkanivorans</name>
    <dbReference type="NCBI Taxonomy" id="2116655"/>
    <lineage>
        <taxon>Bacteria</taxon>
        <taxon>Pseudomonadati</taxon>
        <taxon>Pseudomonadota</taxon>
        <taxon>Alphaproteobacteria</taxon>
        <taxon>Rhodobacterales</taxon>
        <taxon>Paracoccaceae</taxon>
        <taxon>Paracoccus</taxon>
    </lineage>
</organism>
<sequence>MSEIELASIHSFLAVGHDVRVYSYTPIANLPRGVEARDAAEILPAEKILTFRDREHPSPALHSDLFRYAMLKKTTAIWVDLDIIALKPFPDDEFLFGFEEAGLVNGAVLRLPAASGTLHDLLQFKPDTRGVPPQITGFRRYKYWLKTFGRGYSIDCWPWGSIGPKGLTTFLRRNDEMHHAKPVEVFYPVSVKDHAALLEPGRWTEADFGPQTCCVHLWGKHIRDCLCRTHGGKAPQGSFLARAIDAARIAGMMD</sequence>
<keyword evidence="2" id="KW-1185">Reference proteome</keyword>
<dbReference type="EMBL" id="QOKZ01000005">
    <property type="protein sequence ID" value="RMC34213.1"/>
    <property type="molecule type" value="Genomic_DNA"/>
</dbReference>
<dbReference type="AlphaFoldDB" id="A0A3M0MAI4"/>
<proteinExistence type="predicted"/>
<protein>
    <recommendedName>
        <fullName evidence="3">Alpha 1,4-glycosyltransferase domain-containing protein</fullName>
    </recommendedName>
</protein>
<gene>
    <name evidence="1" type="ORF">C9E81_13650</name>
</gene>
<accession>A0A3M0MAI4</accession>
<evidence type="ECO:0000313" key="2">
    <source>
        <dbReference type="Proteomes" id="UP000273516"/>
    </source>
</evidence>
<dbReference type="Proteomes" id="UP000273516">
    <property type="component" value="Unassembled WGS sequence"/>
</dbReference>
<dbReference type="SUPFAM" id="SSF53448">
    <property type="entry name" value="Nucleotide-diphospho-sugar transferases"/>
    <property type="match status" value="1"/>
</dbReference>
<dbReference type="OrthoDB" id="5354021at2"/>
<dbReference type="InterPro" id="IPR029044">
    <property type="entry name" value="Nucleotide-diphossugar_trans"/>
</dbReference>
<dbReference type="RefSeq" id="WP_122112919.1">
    <property type="nucleotide sequence ID" value="NZ_QOKZ01000005.1"/>
</dbReference>
<evidence type="ECO:0008006" key="3">
    <source>
        <dbReference type="Google" id="ProtNLM"/>
    </source>
</evidence>